<dbReference type="Proteomes" id="UP000183994">
    <property type="component" value="Unassembled WGS sequence"/>
</dbReference>
<evidence type="ECO:0000313" key="1">
    <source>
        <dbReference type="EMBL" id="SHJ90881.1"/>
    </source>
</evidence>
<dbReference type="STRING" id="1121393.SAMN02745216_02519"/>
<sequence length="257" mass="29077">MANTNQKYNTRILKGGALLDDMRMLVRSWEEVEGADAGAEAHRLLGKKTLARSRDTLVRAFTPRFIHGDPPNAWRIVRLLEERGAEPEVLIPVYYWITARSDNLLYEFVTEELIHVARSGDGSVRIDETTAWISRHIGDAGQEWSPTVTLKVGRGILAALRDFGILEGGSKKRVAPVHLPLDSFCYIAFWLARLGFSGASLVNHTDWRLFLMSPQIVERLMLEAHQQRLLDFNSAGRIYRVDFPKDDPGEYADVLFG</sequence>
<proteinExistence type="predicted"/>
<dbReference type="RefSeq" id="WP_211482807.1">
    <property type="nucleotide sequence ID" value="NZ_FQZU01000014.1"/>
</dbReference>
<dbReference type="EMBL" id="FQZU01000014">
    <property type="protein sequence ID" value="SHJ90881.1"/>
    <property type="molecule type" value="Genomic_DNA"/>
</dbReference>
<dbReference type="Gene3D" id="1.10.3540.10">
    <property type="entry name" value="uncharacterized protein from magnetospirillum magneticum domain"/>
    <property type="match status" value="1"/>
</dbReference>
<protein>
    <submittedName>
        <fullName evidence="1">Putative inner membrane protein</fullName>
    </submittedName>
</protein>
<dbReference type="Pfam" id="PF08849">
    <property type="entry name" value="BrxA"/>
    <property type="match status" value="1"/>
</dbReference>
<dbReference type="AlphaFoldDB" id="A0A1M6N5A4"/>
<reference evidence="2" key="1">
    <citation type="submission" date="2016-11" db="EMBL/GenBank/DDBJ databases">
        <authorList>
            <person name="Varghese N."/>
            <person name="Submissions S."/>
        </authorList>
    </citation>
    <scope>NUCLEOTIDE SEQUENCE [LARGE SCALE GENOMIC DNA]</scope>
    <source>
        <strain evidence="2">DSM 16219</strain>
    </source>
</reference>
<organism evidence="1 2">
    <name type="scientific">Desulfatibacillum alkenivorans DSM 16219</name>
    <dbReference type="NCBI Taxonomy" id="1121393"/>
    <lineage>
        <taxon>Bacteria</taxon>
        <taxon>Pseudomonadati</taxon>
        <taxon>Thermodesulfobacteriota</taxon>
        <taxon>Desulfobacteria</taxon>
        <taxon>Desulfobacterales</taxon>
        <taxon>Desulfatibacillaceae</taxon>
        <taxon>Desulfatibacillum</taxon>
    </lineage>
</organism>
<evidence type="ECO:0000313" key="2">
    <source>
        <dbReference type="Proteomes" id="UP000183994"/>
    </source>
</evidence>
<gene>
    <name evidence="1" type="ORF">SAMN02745216_02519</name>
</gene>
<name>A0A1M6N5A4_9BACT</name>
<dbReference type="InterPro" id="IPR023137">
    <property type="entry name" value="BrxA_sf"/>
</dbReference>
<dbReference type="InterPro" id="IPR014948">
    <property type="entry name" value="BrxA"/>
</dbReference>
<keyword evidence="2" id="KW-1185">Reference proteome</keyword>
<accession>A0A1M6N5A4</accession>